<dbReference type="EMBL" id="CP015163">
    <property type="protein sequence ID" value="AXB42567.1"/>
    <property type="molecule type" value="Genomic_DNA"/>
</dbReference>
<evidence type="ECO:0000313" key="3">
    <source>
        <dbReference type="EMBL" id="AXB42567.1"/>
    </source>
</evidence>
<dbReference type="KEGG" id="aab:A4R43_08520"/>
<dbReference type="InterPro" id="IPR005545">
    <property type="entry name" value="YCII"/>
</dbReference>
<dbReference type="RefSeq" id="WP_113691832.1">
    <property type="nucleotide sequence ID" value="NZ_CP015163.1"/>
</dbReference>
<dbReference type="Pfam" id="PF03795">
    <property type="entry name" value="YCII"/>
    <property type="match status" value="1"/>
</dbReference>
<dbReference type="AlphaFoldDB" id="A0A344L3E3"/>
<dbReference type="Proteomes" id="UP000250434">
    <property type="component" value="Chromosome"/>
</dbReference>
<reference evidence="3 4" key="1">
    <citation type="submission" date="2016-04" db="EMBL/GenBank/DDBJ databases">
        <title>Complete genome sequence and analysis of deep-sea sediment isolate, Amycolatopsis sp. WP1.</title>
        <authorList>
            <person name="Wang H."/>
            <person name="Chen S."/>
            <person name="Wu Q."/>
        </authorList>
    </citation>
    <scope>NUCLEOTIDE SEQUENCE [LARGE SCALE GENOMIC DNA]</scope>
    <source>
        <strain evidence="3 4">WP1</strain>
    </source>
</reference>
<feature type="domain" description="YCII-related" evidence="2">
    <location>
        <begin position="1"/>
        <end position="89"/>
    </location>
</feature>
<dbReference type="InterPro" id="IPR011008">
    <property type="entry name" value="Dimeric_a/b-barrel"/>
</dbReference>
<evidence type="ECO:0000259" key="2">
    <source>
        <dbReference type="Pfam" id="PF03795"/>
    </source>
</evidence>
<evidence type="ECO:0000256" key="1">
    <source>
        <dbReference type="ARBA" id="ARBA00007689"/>
    </source>
</evidence>
<evidence type="ECO:0000313" key="4">
    <source>
        <dbReference type="Proteomes" id="UP000250434"/>
    </source>
</evidence>
<dbReference type="OrthoDB" id="668782at2"/>
<proteinExistence type="inferred from homology"/>
<sequence length="106" mass="11374">MRYLMMSHPTGEPTNPNLEAEMGAWIEELTAAGVLLSAGGMAPTGIEVSESDGEVTVTDGPFAEAKESVAGFALVEVRSEEEVVEIARRFVKMVGNSRSVIQRVFT</sequence>
<name>A0A344L3E3_9PSEU</name>
<dbReference type="Gene3D" id="3.30.70.1060">
    <property type="entry name" value="Dimeric alpha+beta barrel"/>
    <property type="match status" value="1"/>
</dbReference>
<dbReference type="SUPFAM" id="SSF54909">
    <property type="entry name" value="Dimeric alpha+beta barrel"/>
    <property type="match status" value="1"/>
</dbReference>
<organism evidence="3 4">
    <name type="scientific">Amycolatopsis albispora</name>
    <dbReference type="NCBI Taxonomy" id="1804986"/>
    <lineage>
        <taxon>Bacteria</taxon>
        <taxon>Bacillati</taxon>
        <taxon>Actinomycetota</taxon>
        <taxon>Actinomycetes</taxon>
        <taxon>Pseudonocardiales</taxon>
        <taxon>Pseudonocardiaceae</taxon>
        <taxon>Amycolatopsis</taxon>
    </lineage>
</organism>
<gene>
    <name evidence="3" type="ORF">A4R43_08520</name>
</gene>
<dbReference type="PANTHER" id="PTHR35174">
    <property type="entry name" value="BLL7171 PROTEIN-RELATED"/>
    <property type="match status" value="1"/>
</dbReference>
<keyword evidence="4" id="KW-1185">Reference proteome</keyword>
<accession>A0A344L3E3</accession>
<protein>
    <recommendedName>
        <fullName evidence="2">YCII-related domain-containing protein</fullName>
    </recommendedName>
</protein>
<comment type="similarity">
    <text evidence="1">Belongs to the YciI family.</text>
</comment>